<dbReference type="PANTHER" id="PTHR40628">
    <property type="entry name" value="CHROMO DOMAIN-CONTAINING PROTEIN"/>
    <property type="match status" value="1"/>
</dbReference>
<feature type="compositionally biased region" description="Low complexity" evidence="1">
    <location>
        <begin position="951"/>
        <end position="961"/>
    </location>
</feature>
<feature type="region of interest" description="Disordered" evidence="1">
    <location>
        <begin position="36"/>
        <end position="66"/>
    </location>
</feature>
<dbReference type="RefSeq" id="XP_036540230.1">
    <property type="nucleotide sequence ID" value="XM_036682183.1"/>
</dbReference>
<dbReference type="Proteomes" id="UP000547976">
    <property type="component" value="Unassembled WGS sequence"/>
</dbReference>
<feature type="region of interest" description="Disordered" evidence="1">
    <location>
        <begin position="115"/>
        <end position="144"/>
    </location>
</feature>
<dbReference type="PANTHER" id="PTHR40628:SF1">
    <property type="entry name" value="CHROMO DOMAIN-CONTAINING PROTEIN"/>
    <property type="match status" value="1"/>
</dbReference>
<feature type="compositionally biased region" description="Low complexity" evidence="1">
    <location>
        <begin position="799"/>
        <end position="808"/>
    </location>
</feature>
<feature type="compositionally biased region" description="Polar residues" evidence="1">
    <location>
        <begin position="54"/>
        <end position="66"/>
    </location>
</feature>
<feature type="region of interest" description="Disordered" evidence="1">
    <location>
        <begin position="766"/>
        <end position="874"/>
    </location>
</feature>
<name>A0A8H5V310_GIBSU</name>
<feature type="region of interest" description="Disordered" evidence="1">
    <location>
        <begin position="1321"/>
        <end position="1354"/>
    </location>
</feature>
<feature type="region of interest" description="Disordered" evidence="1">
    <location>
        <begin position="945"/>
        <end position="964"/>
    </location>
</feature>
<gene>
    <name evidence="2" type="ORF">FSUBG_4217</name>
</gene>
<dbReference type="EMBL" id="JAAOAV010000038">
    <property type="protein sequence ID" value="KAF5609062.1"/>
    <property type="molecule type" value="Genomic_DNA"/>
</dbReference>
<proteinExistence type="predicted"/>
<evidence type="ECO:0000313" key="3">
    <source>
        <dbReference type="Proteomes" id="UP000547976"/>
    </source>
</evidence>
<feature type="compositionally biased region" description="Low complexity" evidence="1">
    <location>
        <begin position="825"/>
        <end position="850"/>
    </location>
</feature>
<dbReference type="OrthoDB" id="5376710at2759"/>
<reference evidence="2 3" key="1">
    <citation type="submission" date="2020-05" db="EMBL/GenBank/DDBJ databases">
        <title>Identification and distribution of gene clusters putatively required for synthesis of sphingolipid metabolism inhibitors in phylogenetically diverse species of the filamentous fungus Fusarium.</title>
        <authorList>
            <person name="Kim H.-S."/>
            <person name="Busman M."/>
            <person name="Brown D.W."/>
            <person name="Divon H."/>
            <person name="Uhlig S."/>
            <person name="Proctor R.H."/>
        </authorList>
    </citation>
    <scope>NUCLEOTIDE SEQUENCE [LARGE SCALE GENOMIC DNA]</scope>
    <source>
        <strain evidence="2 3">NRRL 66333</strain>
    </source>
</reference>
<feature type="compositionally biased region" description="Polar residues" evidence="1">
    <location>
        <begin position="131"/>
        <end position="144"/>
    </location>
</feature>
<evidence type="ECO:0000256" key="1">
    <source>
        <dbReference type="SAM" id="MobiDB-lite"/>
    </source>
</evidence>
<accession>A0A8H5V310</accession>
<dbReference type="GeneID" id="59316901"/>
<evidence type="ECO:0000313" key="2">
    <source>
        <dbReference type="EMBL" id="KAF5609062.1"/>
    </source>
</evidence>
<sequence length="1354" mass="154021">MVSRTSSDGPPPGGGRQWKSLINKIPRRGIKIISQHAPETSTSDLDLHLRSPDSHSTNPLESQETHIRQLQTILQRMPRNFPTTPNHVDSAYKDFTKYKEQCATLCRHILTEELGRGSRNGGDLPRRDSTVESPQSPGQIYDTRSSFSGRSLAEVVSGSVGKSIHQTDAWLSSVRDWKNYLESLADACRTSLIETYKNNERDATPEQVEALFTNKRFRKEAVQRMRNASVTRVMSADPQFFPKYEMRFYDYERIKQELNEIRQLLQTGESGISPDRTIKEFAISQRGDAILEFANNAPGCTHSDPALRFRVSSYMLAETSPIFARMFAGHSSSLHLYDDDDISTLLPLPPTKYFCKDGSEAKLYRMPQVELNHLGSLEILLHAAHMHNEMVPREIEFEQFVAIAECCMRYKSTSPLELIVEHRWLPQWMHKGADDMPDGLLVISYAFGLRRLFSRMSKTTILNLVDEKELLAKPWPQKIKDKIWAVRCAKMAQIHECCVSTIREYMREPTHNTLEGSEELSLDTRASLSSDSLPPTMLTSSPRCPKGSHWCDATNLGWLMLLYNEMNLLPHIMAPDVLSHLPRTQPQSKSLAQIVDALRRIPAPPTPVHRGVCDPGPMFRSAISDIYNSVLGLTLFDISGKSHGWGLSKHREREPQTQLNKGLDRMAAPDPNYSVATEFPEIVRLRILCQLDEIDDLHTAAMINRAYYETYKKHELYLMRNILRMDRKRTATRSHIPIGPTTNEEKVLRVESEVLKRTPADTADGITLHSVVETEGDYTDSDSDSDSLYSTSVTPSLPRSAATTSTTTRGRDYQGSSDPVRITDSPARTPRARTGTPTSRSTGIGSPTTPRQAVFDPPPPPTTAPPITTIDEPPLTVEEANRILWPEDAIRASESPLPIAPTGIEGIREKFRAGDPAFDAGLEEKTLVPTGEKQLRSEHDRQVGLLKGGDSSVSSSSPSSSLAADLIHSPRPEFSDFVLITSINMYHYDRIKRFQSCHRRRTHENDLCSSWVYSPESNVHITRDREWFEDDYMAFSSIIHHTPDKPWSDAVSFANNGLELNPEDYTWAHGVGTVILKTKRSPRGRGRPNTSELVLKNVIFAPNYICNVIGGNIAEDGYVVEVGPSRNRNSMQQIEVRLWRPPLDREIMERSAFPQRIRYDLPFFKHNIQAKWPVDERHRFERYRSTRCPSVNIGEQPWSEEELQWLRGEGIDFDGEVERARFRHDMEHPADAGSLKTRKVVTILRGKHRARWSRNPLQYHFDLHTRFREALKCGWVFSFAQNSFVNQVWGDAKEFMYMYGYRYEVDDDCRMAAMQVKDIMSEQGLEVSSDEEGEDEDEDDSAWEDTNEEICPEP</sequence>
<feature type="compositionally biased region" description="Low complexity" evidence="1">
    <location>
        <begin position="865"/>
        <end position="874"/>
    </location>
</feature>
<protein>
    <submittedName>
        <fullName evidence="2">Uncharacterized protein</fullName>
    </submittedName>
</protein>
<comment type="caution">
    <text evidence="2">The sequence shown here is derived from an EMBL/GenBank/DDBJ whole genome shotgun (WGS) entry which is preliminary data.</text>
</comment>
<organism evidence="2 3">
    <name type="scientific">Gibberella subglutinans</name>
    <name type="common">Fusarium subglutinans</name>
    <dbReference type="NCBI Taxonomy" id="42677"/>
    <lineage>
        <taxon>Eukaryota</taxon>
        <taxon>Fungi</taxon>
        <taxon>Dikarya</taxon>
        <taxon>Ascomycota</taxon>
        <taxon>Pezizomycotina</taxon>
        <taxon>Sordariomycetes</taxon>
        <taxon>Hypocreomycetidae</taxon>
        <taxon>Hypocreales</taxon>
        <taxon>Nectriaceae</taxon>
        <taxon>Fusarium</taxon>
        <taxon>Fusarium fujikuroi species complex</taxon>
    </lineage>
</organism>
<keyword evidence="3" id="KW-1185">Reference proteome</keyword>
<feature type="compositionally biased region" description="Acidic residues" evidence="1">
    <location>
        <begin position="774"/>
        <end position="785"/>
    </location>
</feature>
<feature type="compositionally biased region" description="Acidic residues" evidence="1">
    <location>
        <begin position="1328"/>
        <end position="1354"/>
    </location>
</feature>